<comment type="caution">
    <text evidence="1">The sequence shown here is derived from an EMBL/GenBank/DDBJ whole genome shotgun (WGS) entry which is preliminary data.</text>
</comment>
<protein>
    <submittedName>
        <fullName evidence="1">Uncharacterized protein</fullName>
    </submittedName>
</protein>
<proteinExistence type="predicted"/>
<evidence type="ECO:0000313" key="1">
    <source>
        <dbReference type="EMBL" id="RVW69004.1"/>
    </source>
</evidence>
<dbReference type="AlphaFoldDB" id="A0A438G9Y5"/>
<organism evidence="1 2">
    <name type="scientific">Vitis vinifera</name>
    <name type="common">Grape</name>
    <dbReference type="NCBI Taxonomy" id="29760"/>
    <lineage>
        <taxon>Eukaryota</taxon>
        <taxon>Viridiplantae</taxon>
        <taxon>Streptophyta</taxon>
        <taxon>Embryophyta</taxon>
        <taxon>Tracheophyta</taxon>
        <taxon>Spermatophyta</taxon>
        <taxon>Magnoliopsida</taxon>
        <taxon>eudicotyledons</taxon>
        <taxon>Gunneridae</taxon>
        <taxon>Pentapetalae</taxon>
        <taxon>rosids</taxon>
        <taxon>Vitales</taxon>
        <taxon>Vitaceae</taxon>
        <taxon>Viteae</taxon>
        <taxon>Vitis</taxon>
    </lineage>
</organism>
<accession>A0A438G9Y5</accession>
<sequence>MGVEKMKHTGIPPKCQGHNSLGKRCEAKINDVTMLLPNSSLLLMGVGTRVSKKNTKIFKNRLIRINFLLAGLLDPFLRQCLDMLYGVLPHQRFGAHFMREFKVVNLLHMWMLMALVLTMLPRRTPSTLVITEAMAIIADDLVVREV</sequence>
<evidence type="ECO:0000313" key="2">
    <source>
        <dbReference type="Proteomes" id="UP000288805"/>
    </source>
</evidence>
<name>A0A438G9Y5_VITVI</name>
<dbReference type="Proteomes" id="UP000288805">
    <property type="component" value="Unassembled WGS sequence"/>
</dbReference>
<dbReference type="EMBL" id="QGNW01000511">
    <property type="protein sequence ID" value="RVW69004.1"/>
    <property type="molecule type" value="Genomic_DNA"/>
</dbReference>
<gene>
    <name evidence="1" type="ORF">CK203_061073</name>
</gene>
<reference evidence="1 2" key="1">
    <citation type="journal article" date="2018" name="PLoS Genet.">
        <title>Population sequencing reveals clonal diversity and ancestral inbreeding in the grapevine cultivar Chardonnay.</title>
        <authorList>
            <person name="Roach M.J."/>
            <person name="Johnson D.L."/>
            <person name="Bohlmann J."/>
            <person name="van Vuuren H.J."/>
            <person name="Jones S.J."/>
            <person name="Pretorius I.S."/>
            <person name="Schmidt S.A."/>
            <person name="Borneman A.R."/>
        </authorList>
    </citation>
    <scope>NUCLEOTIDE SEQUENCE [LARGE SCALE GENOMIC DNA]</scope>
    <source>
        <strain evidence="2">cv. Chardonnay</strain>
        <tissue evidence="1">Leaf</tissue>
    </source>
</reference>